<dbReference type="Pfam" id="PF00450">
    <property type="entry name" value="Peptidase_S10"/>
    <property type="match status" value="1"/>
</dbReference>
<keyword evidence="2" id="KW-0732">Signal</keyword>
<keyword evidence="2" id="KW-0378">Hydrolase</keyword>
<dbReference type="AlphaFoldDB" id="A0AAX6ICM2"/>
<dbReference type="EC" id="3.4.16.-" evidence="2"/>
<accession>A0AAX6ICM2</accession>
<dbReference type="GO" id="GO:0006508">
    <property type="term" value="P:proteolysis"/>
    <property type="evidence" value="ECO:0007669"/>
    <property type="project" value="UniProtKB-KW"/>
</dbReference>
<reference evidence="3" key="2">
    <citation type="submission" date="2023-04" db="EMBL/GenBank/DDBJ databases">
        <authorList>
            <person name="Bruccoleri R.E."/>
            <person name="Oakeley E.J."/>
            <person name="Faust A.-M."/>
            <person name="Dessus-Babus S."/>
            <person name="Altorfer M."/>
            <person name="Burckhardt D."/>
            <person name="Oertli M."/>
            <person name="Naumann U."/>
            <person name="Petersen F."/>
            <person name="Wong J."/>
        </authorList>
    </citation>
    <scope>NUCLEOTIDE SEQUENCE</scope>
    <source>
        <strain evidence="3">GSM-AAB239-AS_SAM_17_03QT</strain>
        <tissue evidence="3">Leaf</tissue>
    </source>
</reference>
<protein>
    <recommendedName>
        <fullName evidence="2">Carboxypeptidase</fullName>
        <ecNumber evidence="2">3.4.16.-</ecNumber>
    </recommendedName>
</protein>
<evidence type="ECO:0000256" key="1">
    <source>
        <dbReference type="ARBA" id="ARBA00009431"/>
    </source>
</evidence>
<feature type="signal peptide" evidence="2">
    <location>
        <begin position="1"/>
        <end position="21"/>
    </location>
</feature>
<evidence type="ECO:0000256" key="2">
    <source>
        <dbReference type="RuleBase" id="RU361156"/>
    </source>
</evidence>
<reference evidence="3" key="1">
    <citation type="journal article" date="2023" name="GigaByte">
        <title>Genome assembly of the bearded iris, Iris pallida Lam.</title>
        <authorList>
            <person name="Bruccoleri R.E."/>
            <person name="Oakeley E.J."/>
            <person name="Faust A.M.E."/>
            <person name="Altorfer M."/>
            <person name="Dessus-Babus S."/>
            <person name="Burckhardt D."/>
            <person name="Oertli M."/>
            <person name="Naumann U."/>
            <person name="Petersen F."/>
            <person name="Wong J."/>
        </authorList>
    </citation>
    <scope>NUCLEOTIDE SEQUENCE</scope>
    <source>
        <strain evidence="3">GSM-AAB239-AS_SAM_17_03QT</strain>
    </source>
</reference>
<feature type="chain" id="PRO_5043103244" description="Carboxypeptidase" evidence="2">
    <location>
        <begin position="22"/>
        <end position="449"/>
    </location>
</feature>
<dbReference type="InterPro" id="IPR001563">
    <property type="entry name" value="Peptidase_S10"/>
</dbReference>
<name>A0AAX6ICM2_IRIPA</name>
<comment type="similarity">
    <text evidence="1 2">Belongs to the peptidase S10 family.</text>
</comment>
<dbReference type="Proteomes" id="UP001140949">
    <property type="component" value="Unassembled WGS sequence"/>
</dbReference>
<evidence type="ECO:0000313" key="3">
    <source>
        <dbReference type="EMBL" id="KAJ6851026.1"/>
    </source>
</evidence>
<dbReference type="GO" id="GO:0004185">
    <property type="term" value="F:serine-type carboxypeptidase activity"/>
    <property type="evidence" value="ECO:0007669"/>
    <property type="project" value="UniProtKB-UniRule"/>
</dbReference>
<keyword evidence="4" id="KW-1185">Reference proteome</keyword>
<organism evidence="3 4">
    <name type="scientific">Iris pallida</name>
    <name type="common">Sweet iris</name>
    <dbReference type="NCBI Taxonomy" id="29817"/>
    <lineage>
        <taxon>Eukaryota</taxon>
        <taxon>Viridiplantae</taxon>
        <taxon>Streptophyta</taxon>
        <taxon>Embryophyta</taxon>
        <taxon>Tracheophyta</taxon>
        <taxon>Spermatophyta</taxon>
        <taxon>Magnoliopsida</taxon>
        <taxon>Liliopsida</taxon>
        <taxon>Asparagales</taxon>
        <taxon>Iridaceae</taxon>
        <taxon>Iridoideae</taxon>
        <taxon>Irideae</taxon>
        <taxon>Iris</taxon>
    </lineage>
</organism>
<sequence length="449" mass="49900">MAMSILLFSMIIFSFPSPTSTTPLFPKEALPTRSGYLPITTSPSSSNSSIFFTFYEAQCSLASPSLTPLIVWLDGGPGCSSMLGNFFVIGPFFVSRRQPTLHPNPYSWNRLFGLLFLDNPIGTGFSVASSPSDIPRDQETISDHLYVALQSFLSSNPSFKSRPVYIAGESYAGKYVPALACHILRQQKYRAVASDGRINLQGVAIGNGLIHPVTQVATNADMAYFAGLVNSRQRDRLVELQNVAVRLTREEKWMEATVARNKVLDWLQNATRIATLSDLTKKKPYESEMVSVFLNKEEVKEALGAAKELVWEECSDAVMGAMQEDVMKSVKFMMEELVRESRVLLYQGIFDMRDGVASSEAWMEEMEWEGIGRFLEAERRVWEVEGKVAGYVQRWGPLAHVVVSGAGHLAPADQGASTQAMIEDWVLENGLFGESSGQQAPMFERSYME</sequence>
<proteinExistence type="inferred from homology"/>
<dbReference type="PANTHER" id="PTHR11802:SF454">
    <property type="entry name" value="SERINE CARBOXYPEPTIDASE-LIKE 50"/>
    <property type="match status" value="1"/>
</dbReference>
<keyword evidence="2 3" id="KW-0121">Carboxypeptidase</keyword>
<dbReference type="PANTHER" id="PTHR11802">
    <property type="entry name" value="SERINE PROTEASE FAMILY S10 SERINE CARBOXYPEPTIDASE"/>
    <property type="match status" value="1"/>
</dbReference>
<gene>
    <name evidence="3" type="ORF">M6B38_262790</name>
</gene>
<dbReference type="InterPro" id="IPR029058">
    <property type="entry name" value="AB_hydrolase_fold"/>
</dbReference>
<evidence type="ECO:0000313" key="4">
    <source>
        <dbReference type="Proteomes" id="UP001140949"/>
    </source>
</evidence>
<keyword evidence="2" id="KW-0645">Protease</keyword>
<comment type="caution">
    <text evidence="3">The sequence shown here is derived from an EMBL/GenBank/DDBJ whole genome shotgun (WGS) entry which is preliminary data.</text>
</comment>
<dbReference type="Gene3D" id="3.40.50.1820">
    <property type="entry name" value="alpha/beta hydrolase"/>
    <property type="match status" value="1"/>
</dbReference>
<dbReference type="EMBL" id="JANAVB010002397">
    <property type="protein sequence ID" value="KAJ6851026.1"/>
    <property type="molecule type" value="Genomic_DNA"/>
</dbReference>
<dbReference type="SUPFAM" id="SSF53474">
    <property type="entry name" value="alpha/beta-Hydrolases"/>
    <property type="match status" value="1"/>
</dbReference>
<dbReference type="PROSITE" id="PS00131">
    <property type="entry name" value="CARBOXYPEPT_SER_SER"/>
    <property type="match status" value="1"/>
</dbReference>
<dbReference type="InterPro" id="IPR018202">
    <property type="entry name" value="Ser_caboxypep_ser_AS"/>
</dbReference>
<dbReference type="PRINTS" id="PR00724">
    <property type="entry name" value="CRBOXYPTASEC"/>
</dbReference>